<dbReference type="InterPro" id="IPR010998">
    <property type="entry name" value="Integrase_recombinase_N"/>
</dbReference>
<dbReference type="PROSITE" id="PS51900">
    <property type="entry name" value="CB"/>
    <property type="match status" value="1"/>
</dbReference>
<protein>
    <submittedName>
        <fullName evidence="8">Phage integrase family protein</fullName>
    </submittedName>
</protein>
<name>A0A1G9YR26_9PSEU</name>
<evidence type="ECO:0000256" key="4">
    <source>
        <dbReference type="ARBA" id="ARBA00023172"/>
    </source>
</evidence>
<dbReference type="Gene3D" id="1.10.443.10">
    <property type="entry name" value="Intergrase catalytic core"/>
    <property type="match status" value="1"/>
</dbReference>
<accession>A0A1G9YR26</accession>
<dbReference type="Pfam" id="PF00589">
    <property type="entry name" value="Phage_integrase"/>
    <property type="match status" value="1"/>
</dbReference>
<dbReference type="InterPro" id="IPR044068">
    <property type="entry name" value="CB"/>
</dbReference>
<evidence type="ECO:0000256" key="2">
    <source>
        <dbReference type="ARBA" id="ARBA00022908"/>
    </source>
</evidence>
<dbReference type="PANTHER" id="PTHR30629:SF2">
    <property type="entry name" value="PROPHAGE INTEGRASE INTS-RELATED"/>
    <property type="match status" value="1"/>
</dbReference>
<dbReference type="SUPFAM" id="SSF56349">
    <property type="entry name" value="DNA breaking-rejoining enzymes"/>
    <property type="match status" value="1"/>
</dbReference>
<dbReference type="RefSeq" id="WP_090015012.1">
    <property type="nucleotide sequence ID" value="NZ_FNET01000035.1"/>
</dbReference>
<evidence type="ECO:0000256" key="3">
    <source>
        <dbReference type="ARBA" id="ARBA00023125"/>
    </source>
</evidence>
<dbReference type="InterPro" id="IPR013762">
    <property type="entry name" value="Integrase-like_cat_sf"/>
</dbReference>
<evidence type="ECO:0000259" key="6">
    <source>
        <dbReference type="PROSITE" id="PS51898"/>
    </source>
</evidence>
<dbReference type="EMBL" id="FNET01000035">
    <property type="protein sequence ID" value="SDN11470.1"/>
    <property type="molecule type" value="Genomic_DNA"/>
</dbReference>
<dbReference type="InterPro" id="IPR050808">
    <property type="entry name" value="Phage_Integrase"/>
</dbReference>
<keyword evidence="4" id="KW-0233">DNA recombination</keyword>
<evidence type="ECO:0000256" key="5">
    <source>
        <dbReference type="PROSITE-ProRule" id="PRU01248"/>
    </source>
</evidence>
<keyword evidence="2" id="KW-0229">DNA integration</keyword>
<reference evidence="9" key="1">
    <citation type="submission" date="2016-10" db="EMBL/GenBank/DDBJ databases">
        <authorList>
            <person name="Varghese N."/>
            <person name="Submissions S."/>
        </authorList>
    </citation>
    <scope>NUCLEOTIDE SEQUENCE [LARGE SCALE GENOMIC DNA]</scope>
    <source>
        <strain evidence="9">DSM 44796</strain>
    </source>
</reference>
<evidence type="ECO:0000313" key="8">
    <source>
        <dbReference type="EMBL" id="SDN11470.1"/>
    </source>
</evidence>
<organism evidence="8 9">
    <name type="scientific">Lentzea albidocapillata subsp. violacea</name>
    <dbReference type="NCBI Taxonomy" id="128104"/>
    <lineage>
        <taxon>Bacteria</taxon>
        <taxon>Bacillati</taxon>
        <taxon>Actinomycetota</taxon>
        <taxon>Actinomycetes</taxon>
        <taxon>Pseudonocardiales</taxon>
        <taxon>Pseudonocardiaceae</taxon>
        <taxon>Lentzea</taxon>
    </lineage>
</organism>
<gene>
    <name evidence="8" type="ORF">SAMN04488074_1359</name>
</gene>
<dbReference type="PROSITE" id="PS51898">
    <property type="entry name" value="TYR_RECOMBINASE"/>
    <property type="match status" value="1"/>
</dbReference>
<evidence type="ECO:0000256" key="1">
    <source>
        <dbReference type="ARBA" id="ARBA00008857"/>
    </source>
</evidence>
<dbReference type="InterPro" id="IPR002104">
    <property type="entry name" value="Integrase_catalytic"/>
</dbReference>
<dbReference type="AlphaFoldDB" id="A0A1G9YR26"/>
<dbReference type="InterPro" id="IPR011010">
    <property type="entry name" value="DNA_brk_join_enz"/>
</dbReference>
<dbReference type="Gene3D" id="1.10.150.130">
    <property type="match status" value="1"/>
</dbReference>
<keyword evidence="3 5" id="KW-0238">DNA-binding</keyword>
<dbReference type="GO" id="GO:0015074">
    <property type="term" value="P:DNA integration"/>
    <property type="evidence" value="ECO:0007669"/>
    <property type="project" value="UniProtKB-KW"/>
</dbReference>
<evidence type="ECO:0000259" key="7">
    <source>
        <dbReference type="PROSITE" id="PS51900"/>
    </source>
</evidence>
<sequence length="393" mass="44936">MAWTEKIGPRSWRVRYLRGDGGYGSISGFETKTAADAYATQIEADQRRGTWLDPKAGFITTAEWADLWADTLDVEIRTEENYLGRIRNYIQPRWGTIRLGAITPLAVTLWAKQLRRRYATSTVGGILTVFSMMLDDAVDERLIPANPVRRRSRRGRRRDNEPMPAERIWATPEQVVWIADQAALLSNSHDYWLLTIATGWTGARWGEMTGLRRANTHLDDGCIVIDPDTGCLHESVHRMWLGSPKTPASARTITLPPFLITLLRQYLESHDHEFVFTTPRNCWLRRSDFGRRVFRPAIDGNLHRANAAVRTYPVKPGLTFHGLRHSHKTWMIADGIPEIAQARRLGHRLDNRIVEAYSHVAPEVERRLMRSLERRWHKARATTNPALPPADAA</sequence>
<evidence type="ECO:0000313" key="9">
    <source>
        <dbReference type="Proteomes" id="UP000199682"/>
    </source>
</evidence>
<dbReference type="Proteomes" id="UP000199682">
    <property type="component" value="Unassembled WGS sequence"/>
</dbReference>
<proteinExistence type="inferred from homology"/>
<dbReference type="PANTHER" id="PTHR30629">
    <property type="entry name" value="PROPHAGE INTEGRASE"/>
    <property type="match status" value="1"/>
</dbReference>
<dbReference type="GO" id="GO:0006310">
    <property type="term" value="P:DNA recombination"/>
    <property type="evidence" value="ECO:0007669"/>
    <property type="project" value="UniProtKB-KW"/>
</dbReference>
<dbReference type="GO" id="GO:0003677">
    <property type="term" value="F:DNA binding"/>
    <property type="evidence" value="ECO:0007669"/>
    <property type="project" value="UniProtKB-UniRule"/>
</dbReference>
<feature type="domain" description="Tyr recombinase" evidence="6">
    <location>
        <begin position="165"/>
        <end position="370"/>
    </location>
</feature>
<feature type="domain" description="Core-binding (CB)" evidence="7">
    <location>
        <begin position="59"/>
        <end position="138"/>
    </location>
</feature>
<comment type="similarity">
    <text evidence="1">Belongs to the 'phage' integrase family.</text>
</comment>